<feature type="transmembrane region" description="Helical" evidence="1">
    <location>
        <begin position="12"/>
        <end position="36"/>
    </location>
</feature>
<reference evidence="2 3" key="1">
    <citation type="submission" date="2016-08" db="EMBL/GenBank/DDBJ databases">
        <title>Complete Genome Sequence Of The Indigo Reducing Clostridium isatidis DSM15098.</title>
        <authorList>
            <person name="Little G.T."/>
            <person name="Minton N.P."/>
        </authorList>
    </citation>
    <scope>NUCLEOTIDE SEQUENCE [LARGE SCALE GENOMIC DNA]</scope>
    <source>
        <strain evidence="2 3">DSM 15098</strain>
    </source>
</reference>
<organism evidence="2 3">
    <name type="scientific">Clostridium isatidis</name>
    <dbReference type="NCBI Taxonomy" id="182773"/>
    <lineage>
        <taxon>Bacteria</taxon>
        <taxon>Bacillati</taxon>
        <taxon>Bacillota</taxon>
        <taxon>Clostridia</taxon>
        <taxon>Eubacteriales</taxon>
        <taxon>Clostridiaceae</taxon>
        <taxon>Clostridium</taxon>
    </lineage>
</organism>
<keyword evidence="1" id="KW-0812">Transmembrane</keyword>
<gene>
    <name evidence="2" type="ORF">BEN51_01965</name>
</gene>
<evidence type="ECO:0000256" key="1">
    <source>
        <dbReference type="SAM" id="Phobius"/>
    </source>
</evidence>
<keyword evidence="3" id="KW-1185">Reference proteome</keyword>
<keyword evidence="1" id="KW-1133">Transmembrane helix</keyword>
<dbReference type="Pfam" id="PF07963">
    <property type="entry name" value="N_methyl"/>
    <property type="match status" value="1"/>
</dbReference>
<accession>A0A343J9T8</accession>
<dbReference type="InterPro" id="IPR012902">
    <property type="entry name" value="N_methyl_site"/>
</dbReference>
<evidence type="ECO:0000313" key="2">
    <source>
        <dbReference type="EMBL" id="ASW42296.1"/>
    </source>
</evidence>
<sequence length="303" mass="34092">MKTNKLKAKKGMTLIEVIISVALLSMLIVPLSGLVISSLSNNKRSEYKQRASYVGQKVLEELKAYDEILLNIDGGTEYFELLDGDRIIKASVGNSFSGNFSRTIYGSISEPLSTGEEIYQVSVTMERNDKFQYSDKDNLNEYSNADFRLNFLKDFNNKVNLASDPINKSLSVSNNDEIIVELNDNLNLKIYKKNNEASSIDETKSAEINNKLLLYVDETYSNSNNIEIKNNTSNIIDVYLIKNTASSGKLNIISNSGNVILYEEDEIEKNQIGDLYNYTVIVSDNNGKELFRGASSKNLYIRK</sequence>
<dbReference type="KEGG" id="cia:BEN51_01965"/>
<dbReference type="RefSeq" id="WP_119864425.1">
    <property type="nucleotide sequence ID" value="NZ_CP016786.1"/>
</dbReference>
<proteinExistence type="predicted"/>
<dbReference type="OrthoDB" id="1909142at2"/>
<name>A0A343J9T8_9CLOT</name>
<dbReference type="NCBIfam" id="TIGR02532">
    <property type="entry name" value="IV_pilin_GFxxxE"/>
    <property type="match status" value="1"/>
</dbReference>
<protein>
    <recommendedName>
        <fullName evidence="4">Prepilin-type N-terminal cleavage/methylation domain-containing protein</fullName>
    </recommendedName>
</protein>
<dbReference type="EMBL" id="CP016786">
    <property type="protein sequence ID" value="ASW42296.1"/>
    <property type="molecule type" value="Genomic_DNA"/>
</dbReference>
<evidence type="ECO:0000313" key="3">
    <source>
        <dbReference type="Proteomes" id="UP000264883"/>
    </source>
</evidence>
<keyword evidence="1" id="KW-0472">Membrane</keyword>
<evidence type="ECO:0008006" key="4">
    <source>
        <dbReference type="Google" id="ProtNLM"/>
    </source>
</evidence>
<dbReference type="AlphaFoldDB" id="A0A343J9T8"/>
<dbReference type="Proteomes" id="UP000264883">
    <property type="component" value="Chromosome"/>
</dbReference>